<gene>
    <name evidence="1" type="ORF">RPERSI_LOCUS33670</name>
</gene>
<dbReference type="Proteomes" id="UP000789920">
    <property type="component" value="Unassembled WGS sequence"/>
</dbReference>
<organism evidence="1 2">
    <name type="scientific">Racocetra persica</name>
    <dbReference type="NCBI Taxonomy" id="160502"/>
    <lineage>
        <taxon>Eukaryota</taxon>
        <taxon>Fungi</taxon>
        <taxon>Fungi incertae sedis</taxon>
        <taxon>Mucoromycota</taxon>
        <taxon>Glomeromycotina</taxon>
        <taxon>Glomeromycetes</taxon>
        <taxon>Diversisporales</taxon>
        <taxon>Gigasporaceae</taxon>
        <taxon>Racocetra</taxon>
    </lineage>
</organism>
<reference evidence="1" key="1">
    <citation type="submission" date="2021-06" db="EMBL/GenBank/DDBJ databases">
        <authorList>
            <person name="Kallberg Y."/>
            <person name="Tangrot J."/>
            <person name="Rosling A."/>
        </authorList>
    </citation>
    <scope>NUCLEOTIDE SEQUENCE</scope>
    <source>
        <strain evidence="1">MA461A</strain>
    </source>
</reference>
<evidence type="ECO:0000313" key="1">
    <source>
        <dbReference type="EMBL" id="CAG8845446.1"/>
    </source>
</evidence>
<evidence type="ECO:0000313" key="2">
    <source>
        <dbReference type="Proteomes" id="UP000789920"/>
    </source>
</evidence>
<sequence length="58" mass="6460">KVMMALENSMGNEVKQLGINRLQFLRFLKVLITYSVPKFEPNNNGSGSGISLSSNSLW</sequence>
<keyword evidence="2" id="KW-1185">Reference proteome</keyword>
<dbReference type="EMBL" id="CAJVQC010146779">
    <property type="protein sequence ID" value="CAG8845446.1"/>
    <property type="molecule type" value="Genomic_DNA"/>
</dbReference>
<comment type="caution">
    <text evidence="1">The sequence shown here is derived from an EMBL/GenBank/DDBJ whole genome shotgun (WGS) entry which is preliminary data.</text>
</comment>
<name>A0ACA9SPC7_9GLOM</name>
<feature type="non-terminal residue" evidence="1">
    <location>
        <position position="58"/>
    </location>
</feature>
<accession>A0ACA9SPC7</accession>
<proteinExistence type="predicted"/>
<feature type="non-terminal residue" evidence="1">
    <location>
        <position position="1"/>
    </location>
</feature>
<protein>
    <submittedName>
        <fullName evidence="1">19811_t:CDS:1</fullName>
    </submittedName>
</protein>